<dbReference type="PANTHER" id="PTHR30560:SF3">
    <property type="entry name" value="TRIGGER FACTOR-LIKE PROTEIN TIG, CHLOROPLASTIC"/>
    <property type="match status" value="1"/>
</dbReference>
<dbReference type="InterPro" id="IPR008880">
    <property type="entry name" value="Trigger_fac_C"/>
</dbReference>
<dbReference type="InterPro" id="IPR036611">
    <property type="entry name" value="Trigger_fac_ribosome-bd_sf"/>
</dbReference>
<keyword evidence="11" id="KW-0963">Cytoplasm</keyword>
<evidence type="ECO:0000256" key="6">
    <source>
        <dbReference type="ARBA" id="ARBA00023110"/>
    </source>
</evidence>
<dbReference type="GO" id="GO:0003755">
    <property type="term" value="F:peptidyl-prolyl cis-trans isomerase activity"/>
    <property type="evidence" value="ECO:0007669"/>
    <property type="project" value="UniProtKB-EC"/>
</dbReference>
<evidence type="ECO:0000256" key="8">
    <source>
        <dbReference type="ARBA" id="ARBA00023235"/>
    </source>
</evidence>
<comment type="similarity">
    <text evidence="2 11">Belongs to the FKBP-type PPIase family. Tig subfamily.</text>
</comment>
<name>A0ABT7MYQ0_9MICO</name>
<comment type="function">
    <text evidence="11">Involved in protein export. Acts as a chaperone by maintaining the newly synthesized protein in an open conformation. Functions as a peptidyl-prolyl cis-trans isomerase.</text>
</comment>
<dbReference type="NCBIfam" id="TIGR00115">
    <property type="entry name" value="tig"/>
    <property type="match status" value="1"/>
</dbReference>
<evidence type="ECO:0000256" key="12">
    <source>
        <dbReference type="SAM" id="MobiDB-lite"/>
    </source>
</evidence>
<evidence type="ECO:0000256" key="10">
    <source>
        <dbReference type="ARBA" id="ARBA00029986"/>
    </source>
</evidence>
<dbReference type="InterPro" id="IPR037041">
    <property type="entry name" value="Trigger_fac_C_sf"/>
</dbReference>
<dbReference type="Pfam" id="PF05697">
    <property type="entry name" value="Trigger_N"/>
    <property type="match status" value="1"/>
</dbReference>
<organism evidence="15 16">
    <name type="scientific">Microbacterium candidum</name>
    <dbReference type="NCBI Taxonomy" id="3041922"/>
    <lineage>
        <taxon>Bacteria</taxon>
        <taxon>Bacillati</taxon>
        <taxon>Actinomycetota</taxon>
        <taxon>Actinomycetes</taxon>
        <taxon>Micrococcales</taxon>
        <taxon>Microbacteriaceae</taxon>
        <taxon>Microbacterium</taxon>
    </lineage>
</organism>
<dbReference type="InterPro" id="IPR046357">
    <property type="entry name" value="PPIase_dom_sf"/>
</dbReference>
<dbReference type="HAMAP" id="MF_00303">
    <property type="entry name" value="Trigger_factor_Tig"/>
    <property type="match status" value="1"/>
</dbReference>
<dbReference type="InterPro" id="IPR027304">
    <property type="entry name" value="Trigger_fact/SurA_dom_sf"/>
</dbReference>
<evidence type="ECO:0000256" key="2">
    <source>
        <dbReference type="ARBA" id="ARBA00005464"/>
    </source>
</evidence>
<dbReference type="RefSeq" id="WP_286288514.1">
    <property type="nucleotide sequence ID" value="NZ_JASXSZ010000003.1"/>
</dbReference>
<evidence type="ECO:0000256" key="1">
    <source>
        <dbReference type="ARBA" id="ARBA00000971"/>
    </source>
</evidence>
<dbReference type="InterPro" id="IPR008881">
    <property type="entry name" value="Trigger_fac_ribosome-bd_bac"/>
</dbReference>
<feature type="region of interest" description="Disordered" evidence="12">
    <location>
        <begin position="446"/>
        <end position="475"/>
    </location>
</feature>
<dbReference type="Pfam" id="PF05698">
    <property type="entry name" value="Trigger_C"/>
    <property type="match status" value="1"/>
</dbReference>
<keyword evidence="5 11" id="KW-0132">Cell division</keyword>
<protein>
    <recommendedName>
        <fullName evidence="4 11">Trigger factor</fullName>
        <shortName evidence="11">TF</shortName>
        <ecNumber evidence="3 11">5.2.1.8</ecNumber>
    </recommendedName>
    <alternativeName>
        <fullName evidence="10 11">PPIase</fullName>
    </alternativeName>
</protein>
<dbReference type="EMBL" id="JASXSZ010000003">
    <property type="protein sequence ID" value="MDL9979579.1"/>
    <property type="molecule type" value="Genomic_DNA"/>
</dbReference>
<accession>A0ABT7MYQ0</accession>
<evidence type="ECO:0000256" key="5">
    <source>
        <dbReference type="ARBA" id="ARBA00022618"/>
    </source>
</evidence>
<dbReference type="EC" id="5.2.1.8" evidence="3 11"/>
<comment type="catalytic activity">
    <reaction evidence="1 11">
        <text>[protein]-peptidylproline (omega=180) = [protein]-peptidylproline (omega=0)</text>
        <dbReference type="Rhea" id="RHEA:16237"/>
        <dbReference type="Rhea" id="RHEA-COMP:10747"/>
        <dbReference type="Rhea" id="RHEA-COMP:10748"/>
        <dbReference type="ChEBI" id="CHEBI:83833"/>
        <dbReference type="ChEBI" id="CHEBI:83834"/>
        <dbReference type="EC" id="5.2.1.8"/>
    </reaction>
</comment>
<evidence type="ECO:0000256" key="9">
    <source>
        <dbReference type="ARBA" id="ARBA00023306"/>
    </source>
</evidence>
<feature type="domain" description="Trigger factor C-terminal" evidence="14">
    <location>
        <begin position="261"/>
        <end position="403"/>
    </location>
</feature>
<evidence type="ECO:0000259" key="13">
    <source>
        <dbReference type="Pfam" id="PF05697"/>
    </source>
</evidence>
<comment type="domain">
    <text evidence="11">Consists of 3 domains; the N-terminus binds the ribosome, the middle domain has PPIase activity, while the C-terminus has intrinsic chaperone activity on its own.</text>
</comment>
<feature type="compositionally biased region" description="Acidic residues" evidence="12">
    <location>
        <begin position="446"/>
        <end position="457"/>
    </location>
</feature>
<dbReference type="SUPFAM" id="SSF109998">
    <property type="entry name" value="Triger factor/SurA peptide-binding domain-like"/>
    <property type="match status" value="1"/>
</dbReference>
<keyword evidence="9 11" id="KW-0131">Cell cycle</keyword>
<comment type="subcellular location">
    <subcellularLocation>
        <location evidence="11">Cytoplasm</location>
    </subcellularLocation>
    <text evidence="11">About half TF is bound to the ribosome near the polypeptide exit tunnel while the other half is free in the cytoplasm.</text>
</comment>
<keyword evidence="7 11" id="KW-0143">Chaperone</keyword>
<dbReference type="Proteomes" id="UP001235064">
    <property type="component" value="Unassembled WGS sequence"/>
</dbReference>
<evidence type="ECO:0000259" key="14">
    <source>
        <dbReference type="Pfam" id="PF05698"/>
    </source>
</evidence>
<dbReference type="SUPFAM" id="SSF102735">
    <property type="entry name" value="Trigger factor ribosome-binding domain"/>
    <property type="match status" value="1"/>
</dbReference>
<dbReference type="Gene3D" id="1.10.3120.10">
    <property type="entry name" value="Trigger factor, C-terminal domain"/>
    <property type="match status" value="1"/>
</dbReference>
<comment type="caution">
    <text evidence="15">The sequence shown here is derived from an EMBL/GenBank/DDBJ whole genome shotgun (WGS) entry which is preliminary data.</text>
</comment>
<dbReference type="Gene3D" id="3.30.70.1050">
    <property type="entry name" value="Trigger factor ribosome-binding domain"/>
    <property type="match status" value="1"/>
</dbReference>
<evidence type="ECO:0000256" key="3">
    <source>
        <dbReference type="ARBA" id="ARBA00013194"/>
    </source>
</evidence>
<evidence type="ECO:0000313" key="15">
    <source>
        <dbReference type="EMBL" id="MDL9979579.1"/>
    </source>
</evidence>
<dbReference type="InterPro" id="IPR005215">
    <property type="entry name" value="Trig_fac"/>
</dbReference>
<feature type="domain" description="Trigger factor ribosome-binding bacterial" evidence="13">
    <location>
        <begin position="4"/>
        <end position="150"/>
    </location>
</feature>
<dbReference type="PIRSF" id="PIRSF003095">
    <property type="entry name" value="Trigger_factor"/>
    <property type="match status" value="1"/>
</dbReference>
<dbReference type="PANTHER" id="PTHR30560">
    <property type="entry name" value="TRIGGER FACTOR CHAPERONE AND PEPTIDYL-PROLYL CIS/TRANS ISOMERASE"/>
    <property type="match status" value="1"/>
</dbReference>
<keyword evidence="6 11" id="KW-0697">Rotamase</keyword>
<reference evidence="15 16" key="1">
    <citation type="submission" date="2023-06" db="EMBL/GenBank/DDBJ databases">
        <title>Microbacterium sp. nov., isolated from a waste landfill.</title>
        <authorList>
            <person name="Wen W."/>
        </authorList>
    </citation>
    <scope>NUCLEOTIDE SEQUENCE [LARGE SCALE GENOMIC DNA]</scope>
    <source>
        <strain evidence="15 16">ASV49</strain>
    </source>
</reference>
<proteinExistence type="inferred from homology"/>
<gene>
    <name evidence="11 15" type="primary">tig</name>
    <name evidence="15" type="ORF">QSV35_09555</name>
</gene>
<feature type="compositionally biased region" description="Basic residues" evidence="12">
    <location>
        <begin position="463"/>
        <end position="475"/>
    </location>
</feature>
<dbReference type="Gene3D" id="3.10.50.40">
    <property type="match status" value="1"/>
</dbReference>
<evidence type="ECO:0000313" key="16">
    <source>
        <dbReference type="Proteomes" id="UP001235064"/>
    </source>
</evidence>
<evidence type="ECO:0000256" key="7">
    <source>
        <dbReference type="ARBA" id="ARBA00023186"/>
    </source>
</evidence>
<evidence type="ECO:0000256" key="4">
    <source>
        <dbReference type="ARBA" id="ARBA00016902"/>
    </source>
</evidence>
<evidence type="ECO:0000256" key="11">
    <source>
        <dbReference type="HAMAP-Rule" id="MF_00303"/>
    </source>
</evidence>
<keyword evidence="16" id="KW-1185">Reference proteome</keyword>
<dbReference type="SUPFAM" id="SSF54534">
    <property type="entry name" value="FKBP-like"/>
    <property type="match status" value="1"/>
</dbReference>
<sequence>MVTSTVEQLSPTRVKLHITVTPDELKPSIAHAYEHIAQDVQVPGFRKGKVPAPIIDQRIGRGAVLEHAVSEGLDTFYRQAVEENEVRVVGRPSADVVEWPAEKDFSGDLKVEVEVDVRPEFELPAYEGTTITVDAVPVDQAAVDAELDRLRARFGTLVTVDRPASSGDFVELDLVATIDDAEIDRAEGVSYEVGSGELLEGIDEAIDSLTAGEDTTFRSKLIGGDHAGEEAEVSVTLKAVKERELPEADDDFAQIASEFDTIAELRASLVERVGEQGAFTQASAARDKFVETLIEQSDIPVPAQLVEDEVHQHLESEGRLEDDEHRAEVTEASEKQFRTQMVLDKIAEKHNVQVSQDELTQYIVQSAAQYGMAPQDFINALQQGNQLPAIVGEVARNKALAVALGTVTVVDTDGKTVDLTGFVATEDETEAEAEEEVVAEAEELADAAAEADEIVADEEAKPAKKSRAKKAPAAE</sequence>
<keyword evidence="8 11" id="KW-0413">Isomerase</keyword>